<evidence type="ECO:0000256" key="9">
    <source>
        <dbReference type="SAM" id="Phobius"/>
    </source>
</evidence>
<dbReference type="FunFam" id="3.30.70.1430:FF:000001">
    <property type="entry name" value="Efflux pump membrane transporter"/>
    <property type="match status" value="1"/>
</dbReference>
<keyword evidence="7 9" id="KW-1133">Transmembrane helix</keyword>
<keyword evidence="6 9" id="KW-0812">Transmembrane</keyword>
<feature type="transmembrane region" description="Helical" evidence="9">
    <location>
        <begin position="908"/>
        <end position="930"/>
    </location>
</feature>
<dbReference type="PANTHER" id="PTHR32063:SF11">
    <property type="entry name" value="CATION OR DRUG EFFLUX SYSTEM PROTEIN"/>
    <property type="match status" value="1"/>
</dbReference>
<dbReference type="PRINTS" id="PR00702">
    <property type="entry name" value="ACRIFLAVINRP"/>
</dbReference>
<feature type="transmembrane region" description="Helical" evidence="9">
    <location>
        <begin position="1013"/>
        <end position="1036"/>
    </location>
</feature>
<dbReference type="SUPFAM" id="SSF82693">
    <property type="entry name" value="Multidrug efflux transporter AcrB pore domain, PN1, PN2, PC1 and PC2 subdomains"/>
    <property type="match status" value="4"/>
</dbReference>
<gene>
    <name evidence="11" type="ORF">J3U88_33495</name>
</gene>
<keyword evidence="8 9" id="KW-0472">Membrane</keyword>
<dbReference type="NCBIfam" id="TIGR00915">
    <property type="entry name" value="2A0602"/>
    <property type="match status" value="1"/>
</dbReference>
<dbReference type="InterPro" id="IPR027463">
    <property type="entry name" value="AcrB_DN_DC_subdom"/>
</dbReference>
<comment type="subcellular location">
    <subcellularLocation>
        <location evidence="1">Cell inner membrane</location>
        <topology evidence="1">Multi-pass membrane protein</topology>
    </subcellularLocation>
</comment>
<feature type="transmembrane region" description="Helical" evidence="9">
    <location>
        <begin position="476"/>
        <end position="504"/>
    </location>
</feature>
<proteinExistence type="inferred from homology"/>
<dbReference type="AlphaFoldDB" id="A0A8J7QJ90"/>
<feature type="transmembrane region" description="Helical" evidence="9">
    <location>
        <begin position="545"/>
        <end position="567"/>
    </location>
</feature>
<comment type="similarity">
    <text evidence="2">Belongs to the resistance-nodulation-cell division (RND) (TC 2.A.6) family.</text>
</comment>
<evidence type="ECO:0000256" key="1">
    <source>
        <dbReference type="ARBA" id="ARBA00004429"/>
    </source>
</evidence>
<dbReference type="GO" id="GO:0015562">
    <property type="term" value="F:efflux transmembrane transporter activity"/>
    <property type="evidence" value="ECO:0007669"/>
    <property type="project" value="InterPro"/>
</dbReference>
<sequence length="1067" mass="114950">MKFTHVFADRPIFATVLSVIIMLVGSIAYQTLPVSQMPDIAPPTIVVSANYPGAGAETVSKTVATVLEQEINGVENMLYMLSQSTNDGQMQLTITFELGTDLEEAQVLVQNRVAIAEPRLPEEVRRNGIVTAKNSPNLMMVVHLLSPDGSLDPLYISNYATLRIRDALARIEGIGSILVFGGADYAMRIWLDPDLTAARGLSAGEVVTALRQQNVQVAAGTLNQQPQPTASAFELSVQTQGRFETEAEFGEIVIKQEPAKDGRPARLVQLKDIARIELGAQTYATRSYLNKDPAIALAIFQRPGTNALATSDAVIAAMEEFKDSFPPGMAYDIVYNPTDYVAESISEVYRTLLEALILVVLVVLLFLQSWRAAIIPIAAIPVSLIGTFAVLSALGYSLNTLTLFGLVLAIGIVVDDAIVVVENVERNLARGLPPREAVHKSMDEVGIALVAMALVLVAVFLPSAFISGISGQFYRAFAVTITVSTVISGFVSLTLSPALAAILLRAHDPDKKVPIWQKPVQFLFDTFEAVLDWATGKYARLVKRLVRLGVLAMLVYAGLIALTYYQFQKTPSGFIPDQDQGYFITAIQLPPGASLERTDAVVRDCINTMGQIPGVKNMVAFGGFSGATFTSASNAAAIFIALDDYPTRVAKGVTYNGLLGQLNGALSQIQEAFIIVIPPPPVQGIGNSGGFTMMIQDRAGHGHDALLNATWSLAGAAMADPSVAMAFTTFETQTPQVFMDIDRERARRLGVDIGELLNTLSVFMGSSYINDFNMLGRTYRVVAQAEAQQRLSPDDILRLKVPNGDGEMVSIGAVANLENHFGPSRVPRFNLFNTAALSGNITPGFSTGETLDTMENLAAQVLPEGFSFEWTDLAFQQKRAGNTAGLVFLLAVVFVFLLLAAQYESWSLPLAVILIVPMGLLSAISGVVMAGYDNNILTQIGFVVLIGLASKNAILIVEFAKQQEESGMDRFKAAVEAARLRLRPILMTSMAFILGVLPLVFATGAGWEMRRAMGLAVFSGMIGVTFFGLLLTPVFYTITRTPLFVRTGVPKETGTPSADAAKNEDEA</sequence>
<protein>
    <submittedName>
        <fullName evidence="11">Efflux RND transporter permease subunit</fullName>
    </submittedName>
</protein>
<feature type="domain" description="SSD" evidence="10">
    <location>
        <begin position="373"/>
        <end position="502"/>
    </location>
</feature>
<dbReference type="GO" id="GO:0042910">
    <property type="term" value="F:xenobiotic transmembrane transporter activity"/>
    <property type="evidence" value="ECO:0007669"/>
    <property type="project" value="TreeGrafter"/>
</dbReference>
<dbReference type="Proteomes" id="UP000664417">
    <property type="component" value="Unassembled WGS sequence"/>
</dbReference>
<dbReference type="InterPro" id="IPR001036">
    <property type="entry name" value="Acrflvin-R"/>
</dbReference>
<feature type="transmembrane region" description="Helical" evidence="9">
    <location>
        <begin position="12"/>
        <end position="32"/>
    </location>
</feature>
<organism evidence="11 12">
    <name type="scientific">Acanthopleuribacter pedis</name>
    <dbReference type="NCBI Taxonomy" id="442870"/>
    <lineage>
        <taxon>Bacteria</taxon>
        <taxon>Pseudomonadati</taxon>
        <taxon>Acidobacteriota</taxon>
        <taxon>Holophagae</taxon>
        <taxon>Acanthopleuribacterales</taxon>
        <taxon>Acanthopleuribacteraceae</taxon>
        <taxon>Acanthopleuribacter</taxon>
    </lineage>
</organism>
<dbReference type="Gene3D" id="3.30.2090.10">
    <property type="entry name" value="Multidrug efflux transporter AcrB TolC docking domain, DN and DC subdomains"/>
    <property type="match status" value="2"/>
</dbReference>
<evidence type="ECO:0000256" key="7">
    <source>
        <dbReference type="ARBA" id="ARBA00022989"/>
    </source>
</evidence>
<dbReference type="EMBL" id="JAFREP010000066">
    <property type="protein sequence ID" value="MBO1323430.1"/>
    <property type="molecule type" value="Genomic_DNA"/>
</dbReference>
<keyword evidence="4" id="KW-1003">Cell membrane</keyword>
<feature type="transmembrane region" description="Helical" evidence="9">
    <location>
        <begin position="980"/>
        <end position="1001"/>
    </location>
</feature>
<feature type="transmembrane region" description="Helical" evidence="9">
    <location>
        <begin position="936"/>
        <end position="959"/>
    </location>
</feature>
<dbReference type="SUPFAM" id="SSF82866">
    <property type="entry name" value="Multidrug efflux transporter AcrB transmembrane domain"/>
    <property type="match status" value="2"/>
</dbReference>
<dbReference type="Gene3D" id="3.30.70.1430">
    <property type="entry name" value="Multidrug efflux transporter AcrB pore domain"/>
    <property type="match status" value="2"/>
</dbReference>
<feature type="transmembrane region" description="Helical" evidence="9">
    <location>
        <begin position="883"/>
        <end position="901"/>
    </location>
</feature>
<dbReference type="NCBIfam" id="NF000282">
    <property type="entry name" value="RND_permease_1"/>
    <property type="match status" value="1"/>
</dbReference>
<keyword evidence="5" id="KW-0997">Cell inner membrane</keyword>
<evidence type="ECO:0000259" key="10">
    <source>
        <dbReference type="PROSITE" id="PS50156"/>
    </source>
</evidence>
<dbReference type="Gene3D" id="1.20.1640.10">
    <property type="entry name" value="Multidrug efflux transporter AcrB transmembrane domain"/>
    <property type="match status" value="2"/>
</dbReference>
<evidence type="ECO:0000256" key="6">
    <source>
        <dbReference type="ARBA" id="ARBA00022692"/>
    </source>
</evidence>
<dbReference type="PANTHER" id="PTHR32063">
    <property type="match status" value="1"/>
</dbReference>
<feature type="transmembrane region" description="Helical" evidence="9">
    <location>
        <begin position="445"/>
        <end position="470"/>
    </location>
</feature>
<evidence type="ECO:0000256" key="3">
    <source>
        <dbReference type="ARBA" id="ARBA00022448"/>
    </source>
</evidence>
<evidence type="ECO:0000256" key="4">
    <source>
        <dbReference type="ARBA" id="ARBA00022475"/>
    </source>
</evidence>
<dbReference type="GO" id="GO:0005886">
    <property type="term" value="C:plasma membrane"/>
    <property type="evidence" value="ECO:0007669"/>
    <property type="project" value="UniProtKB-SubCell"/>
</dbReference>
<accession>A0A8J7QJ90</accession>
<dbReference type="InterPro" id="IPR004764">
    <property type="entry name" value="MdtF-like"/>
</dbReference>
<dbReference type="SUPFAM" id="SSF82714">
    <property type="entry name" value="Multidrug efflux transporter AcrB TolC docking domain, DN and DC subdomains"/>
    <property type="match status" value="2"/>
</dbReference>
<evidence type="ECO:0000313" key="11">
    <source>
        <dbReference type="EMBL" id="MBO1323430.1"/>
    </source>
</evidence>
<evidence type="ECO:0000313" key="12">
    <source>
        <dbReference type="Proteomes" id="UP000664417"/>
    </source>
</evidence>
<name>A0A8J7QJ90_9BACT</name>
<reference evidence="11" key="1">
    <citation type="submission" date="2021-03" db="EMBL/GenBank/DDBJ databases">
        <authorList>
            <person name="Wang G."/>
        </authorList>
    </citation>
    <scope>NUCLEOTIDE SEQUENCE</scope>
    <source>
        <strain evidence="11">KCTC 12899</strain>
    </source>
</reference>
<dbReference type="Gene3D" id="3.30.70.1320">
    <property type="entry name" value="Multidrug efflux transporter AcrB pore domain like"/>
    <property type="match status" value="1"/>
</dbReference>
<dbReference type="PROSITE" id="PS50156">
    <property type="entry name" value="SSD"/>
    <property type="match status" value="1"/>
</dbReference>
<evidence type="ECO:0000256" key="2">
    <source>
        <dbReference type="ARBA" id="ARBA00010942"/>
    </source>
</evidence>
<feature type="transmembrane region" description="Helical" evidence="9">
    <location>
        <begin position="348"/>
        <end position="367"/>
    </location>
</feature>
<dbReference type="Gene3D" id="3.30.70.1440">
    <property type="entry name" value="Multidrug efflux transporter AcrB pore domain"/>
    <property type="match status" value="1"/>
</dbReference>
<evidence type="ECO:0000256" key="5">
    <source>
        <dbReference type="ARBA" id="ARBA00022519"/>
    </source>
</evidence>
<dbReference type="FunFam" id="1.20.1640.10:FF:000001">
    <property type="entry name" value="Efflux pump membrane transporter"/>
    <property type="match status" value="1"/>
</dbReference>
<dbReference type="InterPro" id="IPR000731">
    <property type="entry name" value="SSD"/>
</dbReference>
<dbReference type="Pfam" id="PF00873">
    <property type="entry name" value="ACR_tran"/>
    <property type="match status" value="1"/>
</dbReference>
<dbReference type="GO" id="GO:0009636">
    <property type="term" value="P:response to toxic substance"/>
    <property type="evidence" value="ECO:0007669"/>
    <property type="project" value="UniProtKB-ARBA"/>
</dbReference>
<evidence type="ECO:0000256" key="8">
    <source>
        <dbReference type="ARBA" id="ARBA00023136"/>
    </source>
</evidence>
<dbReference type="RefSeq" id="WP_207863583.1">
    <property type="nucleotide sequence ID" value="NZ_JAFREP010000066.1"/>
</dbReference>
<feature type="transmembrane region" description="Helical" evidence="9">
    <location>
        <begin position="402"/>
        <end position="424"/>
    </location>
</feature>
<keyword evidence="3" id="KW-0813">Transport</keyword>
<keyword evidence="12" id="KW-1185">Reference proteome</keyword>
<comment type="caution">
    <text evidence="11">The sequence shown here is derived from an EMBL/GenBank/DDBJ whole genome shotgun (WGS) entry which is preliminary data.</text>
</comment>
<feature type="transmembrane region" description="Helical" evidence="9">
    <location>
        <begin position="374"/>
        <end position="396"/>
    </location>
</feature>